<dbReference type="AlphaFoldDB" id="A0A9P8I1M2"/>
<comment type="caution">
    <text evidence="2">The sequence shown here is derived from an EMBL/GenBank/DDBJ whole genome shotgun (WGS) entry which is preliminary data.</text>
</comment>
<reference evidence="2" key="1">
    <citation type="submission" date="2021-03" db="EMBL/GenBank/DDBJ databases">
        <title>Comparative genomics and phylogenomic investigation of the class Geoglossomycetes provide insights into ecological specialization and systematics.</title>
        <authorList>
            <person name="Melie T."/>
            <person name="Pirro S."/>
            <person name="Miller A.N."/>
            <person name="Quandt A."/>
        </authorList>
    </citation>
    <scope>NUCLEOTIDE SEQUENCE</scope>
    <source>
        <strain evidence="2">GBOQ0MN5Z8</strain>
    </source>
</reference>
<feature type="region of interest" description="Disordered" evidence="1">
    <location>
        <begin position="401"/>
        <end position="453"/>
    </location>
</feature>
<feature type="region of interest" description="Disordered" evidence="1">
    <location>
        <begin position="214"/>
        <end position="243"/>
    </location>
</feature>
<accession>A0A9P8I1M2</accession>
<dbReference type="OrthoDB" id="3903267at2759"/>
<evidence type="ECO:0000313" key="3">
    <source>
        <dbReference type="Proteomes" id="UP000698800"/>
    </source>
</evidence>
<dbReference type="EMBL" id="JAGHQL010000283">
    <property type="protein sequence ID" value="KAH0534051.1"/>
    <property type="molecule type" value="Genomic_DNA"/>
</dbReference>
<feature type="compositionally biased region" description="Polar residues" evidence="1">
    <location>
        <begin position="322"/>
        <end position="339"/>
    </location>
</feature>
<feature type="compositionally biased region" description="Gly residues" evidence="1">
    <location>
        <begin position="222"/>
        <end position="233"/>
    </location>
</feature>
<dbReference type="Proteomes" id="UP000698800">
    <property type="component" value="Unassembled WGS sequence"/>
</dbReference>
<feature type="region of interest" description="Disordered" evidence="1">
    <location>
        <begin position="131"/>
        <end position="170"/>
    </location>
</feature>
<organism evidence="2 3">
    <name type="scientific">Glutinoglossum americanum</name>
    <dbReference type="NCBI Taxonomy" id="1670608"/>
    <lineage>
        <taxon>Eukaryota</taxon>
        <taxon>Fungi</taxon>
        <taxon>Dikarya</taxon>
        <taxon>Ascomycota</taxon>
        <taxon>Pezizomycotina</taxon>
        <taxon>Geoglossomycetes</taxon>
        <taxon>Geoglossales</taxon>
        <taxon>Geoglossaceae</taxon>
        <taxon>Glutinoglossum</taxon>
    </lineage>
</organism>
<feature type="compositionally biased region" description="Polar residues" evidence="1">
    <location>
        <begin position="408"/>
        <end position="417"/>
    </location>
</feature>
<feature type="compositionally biased region" description="Basic residues" evidence="1">
    <location>
        <begin position="146"/>
        <end position="156"/>
    </location>
</feature>
<evidence type="ECO:0000313" key="2">
    <source>
        <dbReference type="EMBL" id="KAH0534051.1"/>
    </source>
</evidence>
<proteinExistence type="predicted"/>
<feature type="region of interest" description="Disordered" evidence="1">
    <location>
        <begin position="59"/>
        <end position="82"/>
    </location>
</feature>
<feature type="compositionally biased region" description="Polar residues" evidence="1">
    <location>
        <begin position="288"/>
        <end position="310"/>
    </location>
</feature>
<sequence length="513" mass="55619">MDKRLILAIQFVCNERAIVLPWDAIGKHLDVSPGAISQHMAKLRQRLVTWGFGVPPPLRRSSGLGTASSSRGPGGVSRELNSGKVYEIEEYMNEDDEELDLKEEFSDDCSELEIDEPRVIKKGGSRIVVEDNDEDEDVKPQTRVQPTRRARQKRAAIPKEESDDDFYDSPTEARLQKRARERAEAAAAAWEARKRTTPTPEEPILVVTEMRGVEGGKQLPSGGAGDANGGKQPGGTDIDDMFSEFSRPIGVNTAVSAKLVGMLADYTYSPGHHQHGLEQRPAGERSMGQDQGNSHNLTENRGSHQWSSAGAESGLFADQDDSQSALDRSRFSAATSAHISTPPVTPKNRMPSSPYANSAIARNVLSPLSSAVVGRGDSGQRIVPIPATRIAMQHQLTAMTTPGALRQSDGTSPSGASYPTPPSYSHFGTSTSPANGAIKQEPRDDPRYNGRNTFGTQYYGGGERPHFDGLGTSHPAGATDPFASMDMGYSSYLHPEDALNNYDVFSDDFVKFD</sequence>
<evidence type="ECO:0000256" key="1">
    <source>
        <dbReference type="SAM" id="MobiDB-lite"/>
    </source>
</evidence>
<name>A0A9P8I1M2_9PEZI</name>
<feature type="region of interest" description="Disordered" evidence="1">
    <location>
        <begin position="271"/>
        <end position="355"/>
    </location>
</feature>
<gene>
    <name evidence="2" type="ORF">FGG08_007348</name>
</gene>
<protein>
    <submittedName>
        <fullName evidence="2">Uncharacterized protein</fullName>
    </submittedName>
</protein>
<keyword evidence="3" id="KW-1185">Reference proteome</keyword>